<keyword evidence="2" id="KW-1185">Reference proteome</keyword>
<organism evidence="1 2">
    <name type="scientific">Flemingia macrophylla</name>
    <dbReference type="NCBI Taxonomy" id="520843"/>
    <lineage>
        <taxon>Eukaryota</taxon>
        <taxon>Viridiplantae</taxon>
        <taxon>Streptophyta</taxon>
        <taxon>Embryophyta</taxon>
        <taxon>Tracheophyta</taxon>
        <taxon>Spermatophyta</taxon>
        <taxon>Magnoliopsida</taxon>
        <taxon>eudicotyledons</taxon>
        <taxon>Gunneridae</taxon>
        <taxon>Pentapetalae</taxon>
        <taxon>rosids</taxon>
        <taxon>fabids</taxon>
        <taxon>Fabales</taxon>
        <taxon>Fabaceae</taxon>
        <taxon>Papilionoideae</taxon>
        <taxon>50 kb inversion clade</taxon>
        <taxon>NPAAA clade</taxon>
        <taxon>indigoferoid/millettioid clade</taxon>
        <taxon>Phaseoleae</taxon>
        <taxon>Flemingia</taxon>
    </lineage>
</organism>
<evidence type="ECO:0000313" key="2">
    <source>
        <dbReference type="Proteomes" id="UP001603857"/>
    </source>
</evidence>
<reference evidence="1 2" key="1">
    <citation type="submission" date="2024-08" db="EMBL/GenBank/DDBJ databases">
        <title>Insights into the chromosomal genome structure of Flemingia macrophylla.</title>
        <authorList>
            <person name="Ding Y."/>
            <person name="Zhao Y."/>
            <person name="Bi W."/>
            <person name="Wu M."/>
            <person name="Zhao G."/>
            <person name="Gong Y."/>
            <person name="Li W."/>
            <person name="Zhang P."/>
        </authorList>
    </citation>
    <scope>NUCLEOTIDE SEQUENCE [LARGE SCALE GENOMIC DNA]</scope>
    <source>
        <strain evidence="1">DYQJB</strain>
        <tissue evidence="1">Leaf</tissue>
    </source>
</reference>
<sequence>MSLQPHISSSSKRRKLVDVEGENKQLILLQPVIARYVKLGKMKPFINGSSLAILPSSLLVPCKSIEVKSK</sequence>
<evidence type="ECO:0000313" key="1">
    <source>
        <dbReference type="EMBL" id="KAL2335325.1"/>
    </source>
</evidence>
<accession>A0ABD1MHM7</accession>
<dbReference type="AlphaFoldDB" id="A0ABD1MHM7"/>
<protein>
    <submittedName>
        <fullName evidence="1">Uncharacterized protein</fullName>
    </submittedName>
</protein>
<gene>
    <name evidence="1" type="ORF">Fmac_016538</name>
</gene>
<proteinExistence type="predicted"/>
<dbReference type="EMBL" id="JBGMDY010000005">
    <property type="protein sequence ID" value="KAL2335325.1"/>
    <property type="molecule type" value="Genomic_DNA"/>
</dbReference>
<name>A0ABD1MHM7_9FABA</name>
<comment type="caution">
    <text evidence="1">The sequence shown here is derived from an EMBL/GenBank/DDBJ whole genome shotgun (WGS) entry which is preliminary data.</text>
</comment>
<dbReference type="Proteomes" id="UP001603857">
    <property type="component" value="Unassembled WGS sequence"/>
</dbReference>